<keyword evidence="10" id="KW-1185">Reference proteome</keyword>
<feature type="transmembrane region" description="Helical" evidence="8">
    <location>
        <begin position="68"/>
        <end position="89"/>
    </location>
</feature>
<evidence type="ECO:0000313" key="10">
    <source>
        <dbReference type="Proteomes" id="UP000198817"/>
    </source>
</evidence>
<dbReference type="PANTHER" id="PTHR36838">
    <property type="entry name" value="AUXIN EFFLUX CARRIER FAMILY PROTEIN"/>
    <property type="match status" value="1"/>
</dbReference>
<feature type="transmembrane region" description="Helical" evidence="8">
    <location>
        <begin position="6"/>
        <end position="25"/>
    </location>
</feature>
<keyword evidence="4" id="KW-1003">Cell membrane</keyword>
<organism evidence="9 10">
    <name type="scientific">Eubacterium pyruvativorans</name>
    <dbReference type="NCBI Taxonomy" id="155865"/>
    <lineage>
        <taxon>Bacteria</taxon>
        <taxon>Bacillati</taxon>
        <taxon>Bacillota</taxon>
        <taxon>Clostridia</taxon>
        <taxon>Eubacteriales</taxon>
        <taxon>Eubacteriaceae</taxon>
        <taxon>Eubacterium</taxon>
    </lineage>
</organism>
<evidence type="ECO:0000256" key="4">
    <source>
        <dbReference type="ARBA" id="ARBA00022475"/>
    </source>
</evidence>
<feature type="transmembrane region" description="Helical" evidence="8">
    <location>
        <begin position="101"/>
        <end position="117"/>
    </location>
</feature>
<keyword evidence="7 8" id="KW-0472">Membrane</keyword>
<accession>A0A1I7G813</accession>
<dbReference type="Proteomes" id="UP000198817">
    <property type="component" value="Unassembled WGS sequence"/>
</dbReference>
<dbReference type="STRING" id="155865.SAMN05216515_10649"/>
<dbReference type="GO" id="GO:0005886">
    <property type="term" value="C:plasma membrane"/>
    <property type="evidence" value="ECO:0007669"/>
    <property type="project" value="UniProtKB-SubCell"/>
</dbReference>
<feature type="transmembrane region" description="Helical" evidence="8">
    <location>
        <begin position="188"/>
        <end position="207"/>
    </location>
</feature>
<evidence type="ECO:0000256" key="7">
    <source>
        <dbReference type="ARBA" id="ARBA00023136"/>
    </source>
</evidence>
<feature type="transmembrane region" description="Helical" evidence="8">
    <location>
        <begin position="252"/>
        <end position="274"/>
    </location>
</feature>
<dbReference type="Gene3D" id="1.20.1530.20">
    <property type="match status" value="1"/>
</dbReference>
<dbReference type="AlphaFoldDB" id="A0A1I7G813"/>
<dbReference type="RefSeq" id="WP_163427878.1">
    <property type="nucleotide sequence ID" value="NZ_CACVNK010000054.1"/>
</dbReference>
<keyword evidence="6 8" id="KW-1133">Transmembrane helix</keyword>
<evidence type="ECO:0000313" key="9">
    <source>
        <dbReference type="EMBL" id="SFU44595.1"/>
    </source>
</evidence>
<feature type="transmembrane region" description="Helical" evidence="8">
    <location>
        <begin position="37"/>
        <end position="56"/>
    </location>
</feature>
<evidence type="ECO:0000256" key="3">
    <source>
        <dbReference type="ARBA" id="ARBA00022448"/>
    </source>
</evidence>
<comment type="similarity">
    <text evidence="2">Belongs to the auxin efflux carrier (TC 2.A.69) family.</text>
</comment>
<feature type="transmembrane region" description="Helical" evidence="8">
    <location>
        <begin position="219"/>
        <end position="240"/>
    </location>
</feature>
<protein>
    <recommendedName>
        <fullName evidence="11">Membrane transport protein</fullName>
    </recommendedName>
</protein>
<sequence length="307" mass="33842">MQIAMLLMRQTFVMFVIIAVGALLVRAKLLKVEDGKTISVVTLYVGLPCVIIKAFLTDYSAAARKGVLLALGAAFMIHVLMYLISWILGKIFGLDIMEKSSLIYTNVGNLIIPIIMATIGDRWVVYASAYLCVQSLFFWSFGQRGMHQENSFNWRKMFNSNFVAALIGMALFFTGVPVPKIIYGGLDLVSGIVGPLAMLNIGLICAGMNWKKYFTSARLYLIVFLKMILCPLIILLILKYSGMQSLAPNGKMVLYAVLLATMTPSAMMIVQLASVCGRDAEYGTSINVATTLVCIVTMPLLTMLYMM</sequence>
<gene>
    <name evidence="9" type="ORF">SAMN05216508_10548</name>
</gene>
<feature type="transmembrane region" description="Helical" evidence="8">
    <location>
        <begin position="123"/>
        <end position="141"/>
    </location>
</feature>
<dbReference type="EMBL" id="FPBT01000005">
    <property type="protein sequence ID" value="SFU44595.1"/>
    <property type="molecule type" value="Genomic_DNA"/>
</dbReference>
<dbReference type="GO" id="GO:0055085">
    <property type="term" value="P:transmembrane transport"/>
    <property type="evidence" value="ECO:0007669"/>
    <property type="project" value="InterPro"/>
</dbReference>
<evidence type="ECO:0008006" key="11">
    <source>
        <dbReference type="Google" id="ProtNLM"/>
    </source>
</evidence>
<keyword evidence="5 8" id="KW-0812">Transmembrane</keyword>
<dbReference type="InterPro" id="IPR004776">
    <property type="entry name" value="Mem_transp_PIN-like"/>
</dbReference>
<evidence type="ECO:0000256" key="5">
    <source>
        <dbReference type="ARBA" id="ARBA00022692"/>
    </source>
</evidence>
<feature type="transmembrane region" description="Helical" evidence="8">
    <location>
        <begin position="162"/>
        <end position="182"/>
    </location>
</feature>
<evidence type="ECO:0000256" key="8">
    <source>
        <dbReference type="SAM" id="Phobius"/>
    </source>
</evidence>
<dbReference type="Pfam" id="PF03547">
    <property type="entry name" value="Mem_trans"/>
    <property type="match status" value="2"/>
</dbReference>
<feature type="transmembrane region" description="Helical" evidence="8">
    <location>
        <begin position="286"/>
        <end position="306"/>
    </location>
</feature>
<name>A0A1I7G813_9FIRM</name>
<dbReference type="PANTHER" id="PTHR36838:SF3">
    <property type="entry name" value="TRANSPORTER AUXIN EFFLUX CARRIER EC FAMILY"/>
    <property type="match status" value="1"/>
</dbReference>
<evidence type="ECO:0000256" key="1">
    <source>
        <dbReference type="ARBA" id="ARBA00004651"/>
    </source>
</evidence>
<reference evidence="9 10" key="1">
    <citation type="submission" date="2016-10" db="EMBL/GenBank/DDBJ databases">
        <authorList>
            <person name="de Groot N.N."/>
        </authorList>
    </citation>
    <scope>NUCLEOTIDE SEQUENCE [LARGE SCALE GENOMIC DNA]</scope>
    <source>
        <strain evidence="9 10">KHGC13</strain>
    </source>
</reference>
<evidence type="ECO:0000256" key="6">
    <source>
        <dbReference type="ARBA" id="ARBA00022989"/>
    </source>
</evidence>
<evidence type="ECO:0000256" key="2">
    <source>
        <dbReference type="ARBA" id="ARBA00010145"/>
    </source>
</evidence>
<comment type="subcellular location">
    <subcellularLocation>
        <location evidence="1">Cell membrane</location>
        <topology evidence="1">Multi-pass membrane protein</topology>
    </subcellularLocation>
</comment>
<proteinExistence type="inferred from homology"/>
<dbReference type="InterPro" id="IPR038770">
    <property type="entry name" value="Na+/solute_symporter_sf"/>
</dbReference>
<keyword evidence="3" id="KW-0813">Transport</keyword>